<dbReference type="SUPFAM" id="SSF46689">
    <property type="entry name" value="Homeodomain-like"/>
    <property type="match status" value="2"/>
</dbReference>
<keyword evidence="6" id="KW-0597">Phosphoprotein</keyword>
<dbReference type="PROSITE" id="PS00041">
    <property type="entry name" value="HTH_ARAC_FAMILY_1"/>
    <property type="match status" value="1"/>
</dbReference>
<evidence type="ECO:0000256" key="5">
    <source>
        <dbReference type="ARBA" id="ARBA00024867"/>
    </source>
</evidence>
<evidence type="ECO:0000313" key="10">
    <source>
        <dbReference type="Proteomes" id="UP000823900"/>
    </source>
</evidence>
<evidence type="ECO:0000256" key="6">
    <source>
        <dbReference type="PROSITE-ProRule" id="PRU00169"/>
    </source>
</evidence>
<sequence length="528" mass="61574">MYRILLADDEGIMLNSLKHIIESNFGSECEIVCVKTGRGVIEQAESFRPDIAFVDIQMPGLNGIQAIKEIRQTNKTMMIIIISAYDKFGYAQEALNLGVMDYLTKPVNKKVILDVCMKAMHKVDDIRQKRSDDLKIKEKLEIVVPMIESGFIYNILQDDTEIYQERYKEMLNITEQYCTVIVLEFGDSEEKGIMTNAVGVSVKASRFYPKLRETVRDYFECIIGSVMGNRVVICIPVESETLKYEERVEIITRTRNMVHKLESRIDSRFRAGIGTVKPLEEARESYNEALTALRESDSHVVHFRDLPSYKEYEGEYPVNLENKYYQYGIKADTEGAVRCAGELFDWMLKNYPDSREDIEIKVLELVMQLEYRGFQKGGMKYGFHYRHNYMKEVQEAAGYEEIRRWFQEKTRQMCESMGSLRAKESESLVSKVKNYIDENYQKEITLDEAARMVDVSPYYLSRLFKQETGKTFIEYLTSARMKQARLLLSDPKYSIKEVCILSGYSDPNYFSRIFKKYEGVTPSEYRER</sequence>
<evidence type="ECO:0000259" key="8">
    <source>
        <dbReference type="PROSITE" id="PS50110"/>
    </source>
</evidence>
<dbReference type="SMART" id="SM00342">
    <property type="entry name" value="HTH_ARAC"/>
    <property type="match status" value="1"/>
</dbReference>
<dbReference type="InterPro" id="IPR018060">
    <property type="entry name" value="HTH_AraC"/>
</dbReference>
<name>A0A9D2HJE2_9FIRM</name>
<dbReference type="SMART" id="SM00448">
    <property type="entry name" value="REC"/>
    <property type="match status" value="1"/>
</dbReference>
<evidence type="ECO:0000313" key="9">
    <source>
        <dbReference type="EMBL" id="HJA71952.1"/>
    </source>
</evidence>
<keyword evidence="2" id="KW-0805">Transcription regulation</keyword>
<dbReference type="Gene3D" id="3.40.50.2300">
    <property type="match status" value="1"/>
</dbReference>
<comment type="function">
    <text evidence="5">May play the central regulatory role in sporulation. It may be an element of the effector pathway responsible for the activation of sporulation genes in response to nutritional stress. Spo0A may act in concert with spo0H (a sigma factor) to control the expression of some genes that are critical to the sporulation process.</text>
</comment>
<keyword evidence="3" id="KW-0238">DNA-binding</keyword>
<dbReference type="SUPFAM" id="SSF52172">
    <property type="entry name" value="CheY-like"/>
    <property type="match status" value="1"/>
</dbReference>
<dbReference type="InterPro" id="IPR011006">
    <property type="entry name" value="CheY-like_superfamily"/>
</dbReference>
<dbReference type="EMBL" id="DWZA01000091">
    <property type="protein sequence ID" value="HJA71952.1"/>
    <property type="molecule type" value="Genomic_DNA"/>
</dbReference>
<feature type="modified residue" description="4-aspartylphosphate" evidence="6">
    <location>
        <position position="55"/>
    </location>
</feature>
<dbReference type="GO" id="GO:0043565">
    <property type="term" value="F:sequence-specific DNA binding"/>
    <property type="evidence" value="ECO:0007669"/>
    <property type="project" value="InterPro"/>
</dbReference>
<reference evidence="9" key="2">
    <citation type="submission" date="2021-04" db="EMBL/GenBank/DDBJ databases">
        <authorList>
            <person name="Gilroy R."/>
        </authorList>
    </citation>
    <scope>NUCLEOTIDE SEQUENCE</scope>
    <source>
        <strain evidence="9">CHK178-16964</strain>
    </source>
</reference>
<feature type="domain" description="HTH araC/xylS-type" evidence="7">
    <location>
        <begin position="430"/>
        <end position="528"/>
    </location>
</feature>
<reference evidence="9" key="1">
    <citation type="journal article" date="2021" name="PeerJ">
        <title>Extensive microbial diversity within the chicken gut microbiome revealed by metagenomics and culture.</title>
        <authorList>
            <person name="Gilroy R."/>
            <person name="Ravi A."/>
            <person name="Getino M."/>
            <person name="Pursley I."/>
            <person name="Horton D.L."/>
            <person name="Alikhan N.F."/>
            <person name="Baker D."/>
            <person name="Gharbi K."/>
            <person name="Hall N."/>
            <person name="Watson M."/>
            <person name="Adriaenssens E.M."/>
            <person name="Foster-Nyarko E."/>
            <person name="Jarju S."/>
            <person name="Secka A."/>
            <person name="Antonio M."/>
            <person name="Oren A."/>
            <person name="Chaudhuri R.R."/>
            <person name="La Ragione R."/>
            <person name="Hildebrand F."/>
            <person name="Pallen M.J."/>
        </authorList>
    </citation>
    <scope>NUCLEOTIDE SEQUENCE</scope>
    <source>
        <strain evidence="9">CHK178-16964</strain>
    </source>
</reference>
<dbReference type="InterPro" id="IPR009057">
    <property type="entry name" value="Homeodomain-like_sf"/>
</dbReference>
<dbReference type="InterPro" id="IPR041522">
    <property type="entry name" value="CdaR_GGDEF"/>
</dbReference>
<dbReference type="Pfam" id="PF00072">
    <property type="entry name" value="Response_reg"/>
    <property type="match status" value="1"/>
</dbReference>
<evidence type="ECO:0000256" key="3">
    <source>
        <dbReference type="ARBA" id="ARBA00023125"/>
    </source>
</evidence>
<dbReference type="Gene3D" id="1.10.10.60">
    <property type="entry name" value="Homeodomain-like"/>
    <property type="match status" value="2"/>
</dbReference>
<evidence type="ECO:0000256" key="1">
    <source>
        <dbReference type="ARBA" id="ARBA00018672"/>
    </source>
</evidence>
<dbReference type="PANTHER" id="PTHR43280:SF2">
    <property type="entry name" value="HTH-TYPE TRANSCRIPTIONAL REGULATOR EXSA"/>
    <property type="match status" value="1"/>
</dbReference>
<dbReference type="Pfam" id="PF12833">
    <property type="entry name" value="HTH_18"/>
    <property type="match status" value="1"/>
</dbReference>
<dbReference type="PROSITE" id="PS50110">
    <property type="entry name" value="RESPONSE_REGULATORY"/>
    <property type="match status" value="1"/>
</dbReference>
<keyword evidence="4" id="KW-0804">Transcription</keyword>
<protein>
    <recommendedName>
        <fullName evidence="1">Stage 0 sporulation protein A homolog</fullName>
    </recommendedName>
</protein>
<dbReference type="Pfam" id="PF17853">
    <property type="entry name" value="GGDEF_2"/>
    <property type="match status" value="1"/>
</dbReference>
<evidence type="ECO:0000256" key="4">
    <source>
        <dbReference type="ARBA" id="ARBA00023163"/>
    </source>
</evidence>
<dbReference type="PRINTS" id="PR00032">
    <property type="entry name" value="HTHARAC"/>
</dbReference>
<organism evidence="9 10">
    <name type="scientific">Candidatus Lachnoclostridium stercoravium</name>
    <dbReference type="NCBI Taxonomy" id="2838633"/>
    <lineage>
        <taxon>Bacteria</taxon>
        <taxon>Bacillati</taxon>
        <taxon>Bacillota</taxon>
        <taxon>Clostridia</taxon>
        <taxon>Lachnospirales</taxon>
        <taxon>Lachnospiraceae</taxon>
    </lineage>
</organism>
<dbReference type="GO" id="GO:0003700">
    <property type="term" value="F:DNA-binding transcription factor activity"/>
    <property type="evidence" value="ECO:0007669"/>
    <property type="project" value="InterPro"/>
</dbReference>
<dbReference type="Proteomes" id="UP000823900">
    <property type="component" value="Unassembled WGS sequence"/>
</dbReference>
<gene>
    <name evidence="9" type="ORF">IAA07_10345</name>
</gene>
<accession>A0A9D2HJE2</accession>
<dbReference type="AlphaFoldDB" id="A0A9D2HJE2"/>
<dbReference type="CDD" id="cd17536">
    <property type="entry name" value="REC_YesN-like"/>
    <property type="match status" value="1"/>
</dbReference>
<dbReference type="InterPro" id="IPR018062">
    <property type="entry name" value="HTH_AraC-typ_CS"/>
</dbReference>
<dbReference type="GO" id="GO:0000160">
    <property type="term" value="P:phosphorelay signal transduction system"/>
    <property type="evidence" value="ECO:0007669"/>
    <property type="project" value="InterPro"/>
</dbReference>
<evidence type="ECO:0000259" key="7">
    <source>
        <dbReference type="PROSITE" id="PS01124"/>
    </source>
</evidence>
<comment type="caution">
    <text evidence="9">The sequence shown here is derived from an EMBL/GenBank/DDBJ whole genome shotgun (WGS) entry which is preliminary data.</text>
</comment>
<dbReference type="PANTHER" id="PTHR43280">
    <property type="entry name" value="ARAC-FAMILY TRANSCRIPTIONAL REGULATOR"/>
    <property type="match status" value="1"/>
</dbReference>
<dbReference type="InterPro" id="IPR001789">
    <property type="entry name" value="Sig_transdc_resp-reg_receiver"/>
</dbReference>
<feature type="domain" description="Response regulatory" evidence="8">
    <location>
        <begin position="3"/>
        <end position="120"/>
    </location>
</feature>
<dbReference type="InterPro" id="IPR020449">
    <property type="entry name" value="Tscrpt_reg_AraC-type_HTH"/>
</dbReference>
<dbReference type="PROSITE" id="PS01124">
    <property type="entry name" value="HTH_ARAC_FAMILY_2"/>
    <property type="match status" value="1"/>
</dbReference>
<evidence type="ECO:0000256" key="2">
    <source>
        <dbReference type="ARBA" id="ARBA00023015"/>
    </source>
</evidence>
<proteinExistence type="predicted"/>